<protein>
    <submittedName>
        <fullName evidence="1">Uncharacterized protein</fullName>
    </submittedName>
</protein>
<reference evidence="1" key="1">
    <citation type="submission" date="2016-08" db="EMBL/GenBank/DDBJ databases">
        <authorList>
            <person name="Ngugi D.K."/>
            <person name="Miyake S."/>
            <person name="Stingl U."/>
        </authorList>
    </citation>
    <scope>NUCLEOTIDE SEQUENCE</scope>
    <source>
        <strain evidence="1">SCG-B11WGA-EpuloA1</strain>
    </source>
</reference>
<name>A0ACC8XHK6_9FIRM</name>
<dbReference type="EMBL" id="LJDB01000005">
    <property type="protein sequence ID" value="ONI42843.1"/>
    <property type="molecule type" value="Genomic_DNA"/>
</dbReference>
<dbReference type="Proteomes" id="UP000188605">
    <property type="component" value="Unassembled WGS sequence"/>
</dbReference>
<keyword evidence="2" id="KW-1185">Reference proteome</keyword>
<organism evidence="1 2">
    <name type="scientific">Candidatus Epulonipiscium fishelsonii</name>
    <dbReference type="NCBI Taxonomy" id="77094"/>
    <lineage>
        <taxon>Bacteria</taxon>
        <taxon>Bacillati</taxon>
        <taxon>Bacillota</taxon>
        <taxon>Clostridia</taxon>
        <taxon>Lachnospirales</taxon>
        <taxon>Lachnospiraceae</taxon>
        <taxon>Candidatus Epulonipiscium</taxon>
    </lineage>
</organism>
<comment type="caution">
    <text evidence="1">The sequence shown here is derived from an EMBL/GenBank/DDBJ whole genome shotgun (WGS) entry which is preliminary data.</text>
</comment>
<evidence type="ECO:0000313" key="1">
    <source>
        <dbReference type="EMBL" id="ONI42843.1"/>
    </source>
</evidence>
<proteinExistence type="predicted"/>
<sequence>MRKNLVMSIVLILLVGTINKPGKETTKKQATDKNKKDNNKFDINKEIDKINDFFNNELFQSATENTYEKDLKENLINAIDSLIKDIVKEDDDDENDCPEDMKEAVRIYIPQPKLVTLQEGYNEACMDQLLKIILSEDACSSYYLKAYVPIGIEVLKENYQPSKNCQDGKHKWIFGVKEVGKYTIVVDYINKYTNMVAKRRRYTVEILRCLKPSYPVPPVFPEDQKPSYPMPPVFPEDQYAIPPIFPGNPIPPIFPGDPTPPIFPENPIPGYPVQPI</sequence>
<accession>A0ACC8XHK6</accession>
<evidence type="ECO:0000313" key="2">
    <source>
        <dbReference type="Proteomes" id="UP000188605"/>
    </source>
</evidence>
<gene>
    <name evidence="1" type="ORF">AN396_12985</name>
</gene>